<evidence type="ECO:0000313" key="3">
    <source>
        <dbReference type="Proteomes" id="UP000600946"/>
    </source>
</evidence>
<evidence type="ECO:0000313" key="2">
    <source>
        <dbReference type="EMBL" id="GGY30309.1"/>
    </source>
</evidence>
<evidence type="ECO:0000256" key="1">
    <source>
        <dbReference type="SAM" id="MobiDB-lite"/>
    </source>
</evidence>
<dbReference type="GeneID" id="96290506"/>
<name>A0ABQ2ZZ27_9ACTN</name>
<accession>A0ABQ2ZZ27</accession>
<keyword evidence="3" id="KW-1185">Reference proteome</keyword>
<protein>
    <submittedName>
        <fullName evidence="2">Uncharacterized protein</fullName>
    </submittedName>
</protein>
<gene>
    <name evidence="2" type="ORF">GCM10010326_25370</name>
</gene>
<dbReference type="RefSeq" id="WP_190027063.1">
    <property type="nucleotide sequence ID" value="NZ_BMUU01000003.1"/>
</dbReference>
<sequence length="72" mass="7686">MPQEEQTQGRSTRYKVDASGKLGEVVGTGPGSVCLRPPGGGREWTVPPDALRDPTPSELERALILSTPVVTR</sequence>
<feature type="region of interest" description="Disordered" evidence="1">
    <location>
        <begin position="22"/>
        <end position="55"/>
    </location>
</feature>
<proteinExistence type="predicted"/>
<comment type="caution">
    <text evidence="2">The sequence shown here is derived from an EMBL/GenBank/DDBJ whole genome shotgun (WGS) entry which is preliminary data.</text>
</comment>
<dbReference type="Proteomes" id="UP000600946">
    <property type="component" value="Unassembled WGS sequence"/>
</dbReference>
<organism evidence="2 3">
    <name type="scientific">Streptomyces xanthochromogenes</name>
    <dbReference type="NCBI Taxonomy" id="67384"/>
    <lineage>
        <taxon>Bacteria</taxon>
        <taxon>Bacillati</taxon>
        <taxon>Actinomycetota</taxon>
        <taxon>Actinomycetes</taxon>
        <taxon>Kitasatosporales</taxon>
        <taxon>Streptomycetaceae</taxon>
        <taxon>Streptomyces</taxon>
    </lineage>
</organism>
<dbReference type="EMBL" id="BMUU01000003">
    <property type="protein sequence ID" value="GGY30309.1"/>
    <property type="molecule type" value="Genomic_DNA"/>
</dbReference>
<reference evidence="3" key="1">
    <citation type="journal article" date="2019" name="Int. J. Syst. Evol. Microbiol.">
        <title>The Global Catalogue of Microorganisms (GCM) 10K type strain sequencing project: providing services to taxonomists for standard genome sequencing and annotation.</title>
        <authorList>
            <consortium name="The Broad Institute Genomics Platform"/>
            <consortium name="The Broad Institute Genome Sequencing Center for Infectious Disease"/>
            <person name="Wu L."/>
            <person name="Ma J."/>
        </authorList>
    </citation>
    <scope>NUCLEOTIDE SEQUENCE [LARGE SCALE GENOMIC DNA]</scope>
    <source>
        <strain evidence="3">JCM 4594</strain>
    </source>
</reference>